<sequence>MRDIWQEMLEDSHLQRRTFRRIYLATLFFRQIFQSVLTIASMKKAL</sequence>
<proteinExistence type="predicted"/>
<name>A0A6J7VSL6_9ZZZZ</name>
<gene>
    <name evidence="1" type="ORF">UFOPK4424_00127</name>
</gene>
<dbReference type="EMBL" id="CAFBRW010000012">
    <property type="protein sequence ID" value="CAB5110324.1"/>
    <property type="molecule type" value="Genomic_DNA"/>
</dbReference>
<dbReference type="AlphaFoldDB" id="A0A6J7VSL6"/>
<organism evidence="1">
    <name type="scientific">freshwater metagenome</name>
    <dbReference type="NCBI Taxonomy" id="449393"/>
    <lineage>
        <taxon>unclassified sequences</taxon>
        <taxon>metagenomes</taxon>
        <taxon>ecological metagenomes</taxon>
    </lineage>
</organism>
<accession>A0A6J7VSL6</accession>
<evidence type="ECO:0000313" key="1">
    <source>
        <dbReference type="EMBL" id="CAB5110324.1"/>
    </source>
</evidence>
<protein>
    <submittedName>
        <fullName evidence="1">Unannotated protein</fullName>
    </submittedName>
</protein>
<reference evidence="1" key="1">
    <citation type="submission" date="2020-05" db="EMBL/GenBank/DDBJ databases">
        <authorList>
            <person name="Chiriac C."/>
            <person name="Salcher M."/>
            <person name="Ghai R."/>
            <person name="Kavagutti S V."/>
        </authorList>
    </citation>
    <scope>NUCLEOTIDE SEQUENCE</scope>
</reference>